<gene>
    <name evidence="1" type="ORF">MVEN_00038000</name>
</gene>
<dbReference type="Proteomes" id="UP000620124">
    <property type="component" value="Unassembled WGS sequence"/>
</dbReference>
<comment type="caution">
    <text evidence="1">The sequence shown here is derived from an EMBL/GenBank/DDBJ whole genome shotgun (WGS) entry which is preliminary data.</text>
</comment>
<dbReference type="AlphaFoldDB" id="A0A8H6Z3T9"/>
<protein>
    <submittedName>
        <fullName evidence="1">Uncharacterized protein</fullName>
    </submittedName>
</protein>
<name>A0A8H6Z3T9_9AGAR</name>
<sequence length="108" mass="11943">MPFMLSRRVKLAAQRHGAKQRHALRPSSSSIVLPIPSSLRALPDMDPYTTPNGNKYVECGSQLAVKIAKSGDMPNSRYIRCANLHPPSSTNVSLSDCSFTDYGSYNEW</sequence>
<dbReference type="OrthoDB" id="3122775at2759"/>
<keyword evidence="2" id="KW-1185">Reference proteome</keyword>
<dbReference type="EMBL" id="JACAZI010000001">
    <property type="protein sequence ID" value="KAF7371813.1"/>
    <property type="molecule type" value="Genomic_DNA"/>
</dbReference>
<evidence type="ECO:0000313" key="2">
    <source>
        <dbReference type="Proteomes" id="UP000620124"/>
    </source>
</evidence>
<evidence type="ECO:0000313" key="1">
    <source>
        <dbReference type="EMBL" id="KAF7371813.1"/>
    </source>
</evidence>
<organism evidence="1 2">
    <name type="scientific">Mycena venus</name>
    <dbReference type="NCBI Taxonomy" id="2733690"/>
    <lineage>
        <taxon>Eukaryota</taxon>
        <taxon>Fungi</taxon>
        <taxon>Dikarya</taxon>
        <taxon>Basidiomycota</taxon>
        <taxon>Agaricomycotina</taxon>
        <taxon>Agaricomycetes</taxon>
        <taxon>Agaricomycetidae</taxon>
        <taxon>Agaricales</taxon>
        <taxon>Marasmiineae</taxon>
        <taxon>Mycenaceae</taxon>
        <taxon>Mycena</taxon>
    </lineage>
</organism>
<proteinExistence type="predicted"/>
<accession>A0A8H6Z3T9</accession>
<reference evidence="1" key="1">
    <citation type="submission" date="2020-05" db="EMBL/GenBank/DDBJ databases">
        <title>Mycena genomes resolve the evolution of fungal bioluminescence.</title>
        <authorList>
            <person name="Tsai I.J."/>
        </authorList>
    </citation>
    <scope>NUCLEOTIDE SEQUENCE</scope>
    <source>
        <strain evidence="1">CCC161011</strain>
    </source>
</reference>